<name>A0ABP7FBE4_9FLAO</name>
<keyword evidence="2" id="KW-1185">Reference proteome</keyword>
<comment type="caution">
    <text evidence="1">The sequence shown here is derived from an EMBL/GenBank/DDBJ whole genome shotgun (WGS) entry which is preliminary data.</text>
</comment>
<proteinExistence type="predicted"/>
<accession>A0ABP7FBE4</accession>
<gene>
    <name evidence="1" type="ORF">GCM10022422_16420</name>
</gene>
<evidence type="ECO:0008006" key="3">
    <source>
        <dbReference type="Google" id="ProtNLM"/>
    </source>
</evidence>
<protein>
    <recommendedName>
        <fullName evidence="3">IrrE N-terminal-like domain-containing protein</fullName>
    </recommendedName>
</protein>
<evidence type="ECO:0000313" key="2">
    <source>
        <dbReference type="Proteomes" id="UP001501367"/>
    </source>
</evidence>
<sequence>MQYLYDDTDSSINFANYIQTINAINFENHIEVIADDIYVVTLRDTLGRLDGRISSAINNTSAITQSLRLEGRNIHLIVINEDLCNNMDVISIILHEMGHILNEFGTLITPMQAIQGRIINFNELNREIRLNNELSADFYAKKHGYGDSLIANLAMSLGRGYDDAELRLRIECLQSEREFNLNHLRTHNL</sequence>
<organism evidence="1 2">
    <name type="scientific">Flavobacterium ginsengisoli</name>
    <dbReference type="NCBI Taxonomy" id="871694"/>
    <lineage>
        <taxon>Bacteria</taxon>
        <taxon>Pseudomonadati</taxon>
        <taxon>Bacteroidota</taxon>
        <taxon>Flavobacteriia</taxon>
        <taxon>Flavobacteriales</taxon>
        <taxon>Flavobacteriaceae</taxon>
        <taxon>Flavobacterium</taxon>
    </lineage>
</organism>
<dbReference type="EMBL" id="BAABDT010000002">
    <property type="protein sequence ID" value="GAA3734249.1"/>
    <property type="molecule type" value="Genomic_DNA"/>
</dbReference>
<reference evidence="2" key="1">
    <citation type="journal article" date="2019" name="Int. J. Syst. Evol. Microbiol.">
        <title>The Global Catalogue of Microorganisms (GCM) 10K type strain sequencing project: providing services to taxonomists for standard genome sequencing and annotation.</title>
        <authorList>
            <consortium name="The Broad Institute Genomics Platform"/>
            <consortium name="The Broad Institute Genome Sequencing Center for Infectious Disease"/>
            <person name="Wu L."/>
            <person name="Ma J."/>
        </authorList>
    </citation>
    <scope>NUCLEOTIDE SEQUENCE [LARGE SCALE GENOMIC DNA]</scope>
    <source>
        <strain evidence="2">JCM 17336</strain>
    </source>
</reference>
<dbReference type="RefSeq" id="WP_278022460.1">
    <property type="nucleotide sequence ID" value="NZ_BAABDT010000002.1"/>
</dbReference>
<evidence type="ECO:0000313" key="1">
    <source>
        <dbReference type="EMBL" id="GAA3734249.1"/>
    </source>
</evidence>
<dbReference type="Proteomes" id="UP001501367">
    <property type="component" value="Unassembled WGS sequence"/>
</dbReference>